<proteinExistence type="predicted"/>
<dbReference type="EMBL" id="JBCGDO010000015">
    <property type="protein sequence ID" value="MEM0543188.1"/>
    <property type="molecule type" value="Genomic_DNA"/>
</dbReference>
<gene>
    <name evidence="3" type="ORF">WFZ85_11225</name>
</gene>
<dbReference type="InterPro" id="IPR036737">
    <property type="entry name" value="OmpA-like_sf"/>
</dbReference>
<dbReference type="Proteomes" id="UP001460072">
    <property type="component" value="Unassembled WGS sequence"/>
</dbReference>
<protein>
    <submittedName>
        <fullName evidence="3">OmpA family protein</fullName>
    </submittedName>
</protein>
<dbReference type="PROSITE" id="PS51123">
    <property type="entry name" value="OMPA_2"/>
    <property type="match status" value="1"/>
</dbReference>
<dbReference type="PANTHER" id="PTHR30329:SF21">
    <property type="entry name" value="LIPOPROTEIN YIAD-RELATED"/>
    <property type="match status" value="1"/>
</dbReference>
<feature type="domain" description="OmpA-like" evidence="2">
    <location>
        <begin position="161"/>
        <end position="279"/>
    </location>
</feature>
<dbReference type="SUPFAM" id="SSF103088">
    <property type="entry name" value="OmpA-like"/>
    <property type="match status" value="2"/>
</dbReference>
<dbReference type="Pfam" id="PF00691">
    <property type="entry name" value="OmpA"/>
    <property type="match status" value="1"/>
</dbReference>
<evidence type="ECO:0000313" key="3">
    <source>
        <dbReference type="EMBL" id="MEM0543188.1"/>
    </source>
</evidence>
<keyword evidence="4" id="KW-1185">Reference proteome</keyword>
<name>A0ABU9N996_9FLAO</name>
<dbReference type="InterPro" id="IPR006665">
    <property type="entry name" value="OmpA-like"/>
</dbReference>
<accession>A0ABU9N996</accession>
<dbReference type="Gene3D" id="3.30.1330.60">
    <property type="entry name" value="OmpA-like domain"/>
    <property type="match status" value="2"/>
</dbReference>
<sequence>MMRNYLLCLFYLFSVTVFSQNKLEVFFDFNKDVPNELSQIKINQWVLEHKNAEIIRVLGYCDSVDDSEYNKELAMRRINTMITFFKDNAVKISDKVELKAFGKDFDYSKNQSENRKVVVFYTEVEVIIPKDVTVESDFQLTQLSTLVAEEKSTLASKFDKAKKGDLIRINNISFYFNSEKVMQQSEPILEELYQIMVANPKLRIEIHGHICCNPNPNDTKLSYRRALVILKYLTKKGIPVNRMNFKGYGSNDPIYRLPERNEKERAANRRVEILIVAKQ</sequence>
<evidence type="ECO:0000313" key="4">
    <source>
        <dbReference type="Proteomes" id="UP001460072"/>
    </source>
</evidence>
<reference evidence="3 4" key="1">
    <citation type="submission" date="2024-03" db="EMBL/GenBank/DDBJ databases">
        <title>Two novel species of the genus Flavobacterium exhibiting potentially degradation of complex polysaccharides.</title>
        <authorList>
            <person name="Lian X."/>
        </authorList>
    </citation>
    <scope>NUCLEOTIDE SEQUENCE [LARGE SCALE GENOMIC DNA]</scope>
    <source>
        <strain evidence="4">j3</strain>
    </source>
</reference>
<dbReference type="PANTHER" id="PTHR30329">
    <property type="entry name" value="STATOR ELEMENT OF FLAGELLAR MOTOR COMPLEX"/>
    <property type="match status" value="1"/>
</dbReference>
<dbReference type="RefSeq" id="WP_342696384.1">
    <property type="nucleotide sequence ID" value="NZ_JBCGDO010000015.1"/>
</dbReference>
<organism evidence="3 4">
    <name type="scientific">Flavobacterium aureirubrum</name>
    <dbReference type="NCBI Taxonomy" id="3133147"/>
    <lineage>
        <taxon>Bacteria</taxon>
        <taxon>Pseudomonadati</taxon>
        <taxon>Bacteroidota</taxon>
        <taxon>Flavobacteriia</taxon>
        <taxon>Flavobacteriales</taxon>
        <taxon>Flavobacteriaceae</taxon>
        <taxon>Flavobacterium</taxon>
    </lineage>
</organism>
<evidence type="ECO:0000256" key="1">
    <source>
        <dbReference type="PROSITE-ProRule" id="PRU00473"/>
    </source>
</evidence>
<dbReference type="CDD" id="cd07185">
    <property type="entry name" value="OmpA_C-like"/>
    <property type="match status" value="1"/>
</dbReference>
<dbReference type="InterPro" id="IPR050330">
    <property type="entry name" value="Bact_OuterMem_StrucFunc"/>
</dbReference>
<evidence type="ECO:0000259" key="2">
    <source>
        <dbReference type="PROSITE" id="PS51123"/>
    </source>
</evidence>
<keyword evidence="1" id="KW-0472">Membrane</keyword>
<comment type="caution">
    <text evidence="3">The sequence shown here is derived from an EMBL/GenBank/DDBJ whole genome shotgun (WGS) entry which is preliminary data.</text>
</comment>